<dbReference type="Gene3D" id="3.40.50.970">
    <property type="match status" value="1"/>
</dbReference>
<comment type="caution">
    <text evidence="6">The sequence shown here is derived from an EMBL/GenBank/DDBJ whole genome shotgun (WGS) entry which is preliminary data.</text>
</comment>
<feature type="compositionally biased region" description="Polar residues" evidence="2">
    <location>
        <begin position="412"/>
        <end position="423"/>
    </location>
</feature>
<evidence type="ECO:0000313" key="6">
    <source>
        <dbReference type="EMBL" id="MBL0423619.1"/>
    </source>
</evidence>
<sequence length="594" mass="61652">MDASLASESRPRSAAPPFPSTALESISFAIAGSGGSGVMSAGNWLLEAAARSGIYGLMVKTMGPQIRGGEAAALVRLATTQLESLDDAFDVMLAIDWQNVHRFADEIPLRQGGLLVCDADGGEIPAAFAASGARVLSLPLKKMAKASGSWINMLALGITGALAGLPVEALEAAVRQGWTRGEEALQVNFRALREGMAAAGEHAPAARSMAPEPGRRWLVSGNEGAGYGAIRGGVRFVAAYPITPATEMLEWMAPALVQAGGSLLQAEDELASINMIIGSSFGGVPSLTATAGPGLSLMTEGIGLAVAAEVPIVVVDVMRGGPSTGIPAKSEQSDLSFAVGGLHGDAPRLVLAPSSISDCIATTQWAVELAEVLQSPALLLSDQFMGQSRAIVDPPRLPEPGGKRLLAPADTPSYQRYQDTPSGVSPMAIPGTPGNTYTADGLEHTETGVPSSQAADHARQLDKRSRKLLQHDYGSRWADIEGDGPCAVITFGSAAGPAREAVKRAAAQGVPVRLVVLRLIAPLQAAAMAQALEGVQQVMVVEQNHEGQLLRYLRGVADLPGRPAGFHRPGPLPLRPADICSALLAWAQAKEETR</sequence>
<evidence type="ECO:0000313" key="7">
    <source>
        <dbReference type="Proteomes" id="UP000622707"/>
    </source>
</evidence>
<name>A0ABS1JHC8_9BURK</name>
<dbReference type="Gene3D" id="3.40.920.10">
    <property type="entry name" value="Pyruvate-ferredoxin oxidoreductase, PFOR, domain III"/>
    <property type="match status" value="1"/>
</dbReference>
<dbReference type="InterPro" id="IPR029061">
    <property type="entry name" value="THDP-binding"/>
</dbReference>
<dbReference type="Proteomes" id="UP000622707">
    <property type="component" value="Unassembled WGS sequence"/>
</dbReference>
<dbReference type="Pfam" id="PF17147">
    <property type="entry name" value="PFOR_II"/>
    <property type="match status" value="1"/>
</dbReference>
<dbReference type="SUPFAM" id="SSF52922">
    <property type="entry name" value="TK C-terminal domain-like"/>
    <property type="match status" value="1"/>
</dbReference>
<dbReference type="InterPro" id="IPR050722">
    <property type="entry name" value="Pyruvate:ferred/Flavod_OxRd"/>
</dbReference>
<dbReference type="Pfam" id="PF01558">
    <property type="entry name" value="POR"/>
    <property type="match status" value="1"/>
</dbReference>
<dbReference type="Pfam" id="PF01855">
    <property type="entry name" value="POR_N"/>
    <property type="match status" value="1"/>
</dbReference>
<dbReference type="InterPro" id="IPR022367">
    <property type="entry name" value="2-oxoacid/accept_OxRdtase_asu"/>
</dbReference>
<keyword evidence="7" id="KW-1185">Reference proteome</keyword>
<evidence type="ECO:0000256" key="1">
    <source>
        <dbReference type="ARBA" id="ARBA00023002"/>
    </source>
</evidence>
<dbReference type="PANTHER" id="PTHR32154:SF20">
    <property type="entry name" value="2-OXOGLUTARATE OXIDOREDUCTASE SUBUNIT KORA"/>
    <property type="match status" value="1"/>
</dbReference>
<dbReference type="SUPFAM" id="SSF53323">
    <property type="entry name" value="Pyruvate-ferredoxin oxidoreductase, PFOR, domain III"/>
    <property type="match status" value="1"/>
</dbReference>
<proteinExistence type="predicted"/>
<dbReference type="InterPro" id="IPR009014">
    <property type="entry name" value="Transketo_C/PFOR_II"/>
</dbReference>
<feature type="domain" description="Pyruvate flavodoxin/ferredoxin oxidoreductase pyrimidine binding" evidence="4">
    <location>
        <begin position="228"/>
        <end position="459"/>
    </location>
</feature>
<dbReference type="InterPro" id="IPR033412">
    <property type="entry name" value="PFOR_II"/>
</dbReference>
<dbReference type="SUPFAM" id="SSF52518">
    <property type="entry name" value="Thiamin diphosphate-binding fold (THDP-binding)"/>
    <property type="match status" value="1"/>
</dbReference>
<dbReference type="Gene3D" id="3.40.50.920">
    <property type="match status" value="1"/>
</dbReference>
<evidence type="ECO:0000259" key="3">
    <source>
        <dbReference type="Pfam" id="PF01558"/>
    </source>
</evidence>
<evidence type="ECO:0000259" key="5">
    <source>
        <dbReference type="Pfam" id="PF17147"/>
    </source>
</evidence>
<feature type="domain" description="Pyruvate/ketoisovalerate oxidoreductase catalytic" evidence="3">
    <location>
        <begin position="34"/>
        <end position="196"/>
    </location>
</feature>
<dbReference type="EMBL" id="JAEQND010000001">
    <property type="protein sequence ID" value="MBL0423619.1"/>
    <property type="molecule type" value="Genomic_DNA"/>
</dbReference>
<reference evidence="6 7" key="1">
    <citation type="journal article" date="2017" name="Int. J. Syst. Evol. Microbiol.">
        <title>Ramlibacter alkalitolerans sp. nov., alkali-tolerant bacterium isolated from soil of ginseng.</title>
        <authorList>
            <person name="Lee D.H."/>
            <person name="Cha C.J."/>
        </authorList>
    </citation>
    <scope>NUCLEOTIDE SEQUENCE [LARGE SCALE GENOMIC DNA]</scope>
    <source>
        <strain evidence="6 7">KACC 19305</strain>
    </source>
</reference>
<keyword evidence="1" id="KW-0560">Oxidoreductase</keyword>
<dbReference type="PANTHER" id="PTHR32154">
    <property type="entry name" value="PYRUVATE-FLAVODOXIN OXIDOREDUCTASE-RELATED"/>
    <property type="match status" value="1"/>
</dbReference>
<dbReference type="InterPro" id="IPR019752">
    <property type="entry name" value="Pyrv/ketoisovalerate_OxRed_cat"/>
</dbReference>
<accession>A0ABS1JHC8</accession>
<protein>
    <submittedName>
        <fullName evidence="6">2-oxoacid:acceptor oxidoreductase subunit alpha</fullName>
    </submittedName>
</protein>
<dbReference type="CDD" id="cd07034">
    <property type="entry name" value="TPP_PYR_PFOR_IOR-alpha_like"/>
    <property type="match status" value="1"/>
</dbReference>
<evidence type="ECO:0000259" key="4">
    <source>
        <dbReference type="Pfam" id="PF01855"/>
    </source>
</evidence>
<dbReference type="InterPro" id="IPR002869">
    <property type="entry name" value="Pyrv_flavodox_OxRed_cen"/>
</dbReference>
<dbReference type="InterPro" id="IPR002880">
    <property type="entry name" value="Pyrv_Fd/Flavodoxin_OxRdtase_N"/>
</dbReference>
<feature type="region of interest" description="Disordered" evidence="2">
    <location>
        <begin position="407"/>
        <end position="429"/>
    </location>
</feature>
<evidence type="ECO:0000256" key="2">
    <source>
        <dbReference type="SAM" id="MobiDB-lite"/>
    </source>
</evidence>
<gene>
    <name evidence="6" type="ORF">JI746_00765</name>
</gene>
<feature type="domain" description="Pyruvate:ferredoxin oxidoreductase core" evidence="5">
    <location>
        <begin position="487"/>
        <end position="550"/>
    </location>
</feature>
<organism evidence="6 7">
    <name type="scientific">Ramlibacter alkalitolerans</name>
    <dbReference type="NCBI Taxonomy" id="2039631"/>
    <lineage>
        <taxon>Bacteria</taxon>
        <taxon>Pseudomonadati</taxon>
        <taxon>Pseudomonadota</taxon>
        <taxon>Betaproteobacteria</taxon>
        <taxon>Burkholderiales</taxon>
        <taxon>Comamonadaceae</taxon>
        <taxon>Ramlibacter</taxon>
    </lineage>
</organism>
<dbReference type="RefSeq" id="WP_201686868.1">
    <property type="nucleotide sequence ID" value="NZ_JAEQND010000001.1"/>
</dbReference>
<dbReference type="NCBIfam" id="TIGR03710">
    <property type="entry name" value="OAFO_sf"/>
    <property type="match status" value="1"/>
</dbReference>